<name>A0A1I3YIL7_9GAMM</name>
<sequence length="85" mass="9264">MKSAIIAVLVLIPFFSNAAQELTRNSSENVVRTGSISVQGGTHSELVTKLAAKAEMKGSDFYRVTYINTRNQGYATATLYDSVEM</sequence>
<proteinExistence type="predicted"/>
<feature type="domain" description="YdgH/BhsA/McbA-like" evidence="3">
    <location>
        <begin position="33"/>
        <end position="80"/>
    </location>
</feature>
<comment type="caution">
    <text evidence="4">The sequence shown here is derived from an EMBL/GenBank/DDBJ whole genome shotgun (WGS) entry which is preliminary data.</text>
</comment>
<feature type="chain" id="PRO_5046450153" description="YdgH/BhsA/McbA-like domain-containing protein" evidence="2">
    <location>
        <begin position="19"/>
        <end position="85"/>
    </location>
</feature>
<gene>
    <name evidence="4" type="ORF">SAMN05518863_10668</name>
</gene>
<evidence type="ECO:0000259" key="3">
    <source>
        <dbReference type="Pfam" id="PF07338"/>
    </source>
</evidence>
<dbReference type="InterPro" id="IPR025543">
    <property type="entry name" value="Dodecin-like"/>
</dbReference>
<keyword evidence="1 2" id="KW-0732">Signal</keyword>
<evidence type="ECO:0000256" key="2">
    <source>
        <dbReference type="SAM" id="SignalP"/>
    </source>
</evidence>
<dbReference type="RefSeq" id="WP_008106912.1">
    <property type="nucleotide sequence ID" value="NZ_FOSD01000006.1"/>
</dbReference>
<organism evidence="4 5">
    <name type="scientific">Candidatus Pantoea symbiotica</name>
    <dbReference type="NCBI Taxonomy" id="1884370"/>
    <lineage>
        <taxon>Bacteria</taxon>
        <taxon>Pseudomonadati</taxon>
        <taxon>Pseudomonadota</taxon>
        <taxon>Gammaproteobacteria</taxon>
        <taxon>Enterobacterales</taxon>
        <taxon>Erwiniaceae</taxon>
        <taxon>Pantoea</taxon>
    </lineage>
</organism>
<dbReference type="Pfam" id="PF07338">
    <property type="entry name" value="YdgH_BhsA-like"/>
    <property type="match status" value="1"/>
</dbReference>
<keyword evidence="5" id="KW-1185">Reference proteome</keyword>
<dbReference type="InterPro" id="IPR010854">
    <property type="entry name" value="YdgH/BhsA/McbA-like_dom"/>
</dbReference>
<reference evidence="4 5" key="1">
    <citation type="submission" date="2016-10" db="EMBL/GenBank/DDBJ databases">
        <authorList>
            <person name="Varghese N."/>
            <person name="Submissions S."/>
        </authorList>
    </citation>
    <scope>NUCLEOTIDE SEQUENCE [LARGE SCALE GENOMIC DNA]</scope>
    <source>
        <strain evidence="4 5">YR512</strain>
    </source>
</reference>
<evidence type="ECO:0000313" key="4">
    <source>
        <dbReference type="EMBL" id="SFK31111.1"/>
    </source>
</evidence>
<accession>A0A1I3YIL7</accession>
<dbReference type="SUPFAM" id="SSF159871">
    <property type="entry name" value="YdgH-like"/>
    <property type="match status" value="1"/>
</dbReference>
<protein>
    <recommendedName>
        <fullName evidence="3">YdgH/BhsA/McbA-like domain-containing protein</fullName>
    </recommendedName>
</protein>
<dbReference type="Gene3D" id="3.30.1660.10">
    <property type="entry name" value="Flavin-binding protein dodecin"/>
    <property type="match status" value="1"/>
</dbReference>
<dbReference type="Proteomes" id="UP000198841">
    <property type="component" value="Unassembled WGS sequence"/>
</dbReference>
<dbReference type="EMBL" id="FOSD01000006">
    <property type="protein sequence ID" value="SFK31111.1"/>
    <property type="molecule type" value="Genomic_DNA"/>
</dbReference>
<evidence type="ECO:0000256" key="1">
    <source>
        <dbReference type="ARBA" id="ARBA00022729"/>
    </source>
</evidence>
<dbReference type="InterPro" id="IPR036275">
    <property type="entry name" value="YdgH-like_sf"/>
</dbReference>
<evidence type="ECO:0000313" key="5">
    <source>
        <dbReference type="Proteomes" id="UP000198841"/>
    </source>
</evidence>
<feature type="signal peptide" evidence="2">
    <location>
        <begin position="1"/>
        <end position="18"/>
    </location>
</feature>